<dbReference type="InterPro" id="IPR036962">
    <property type="entry name" value="Glyco_hydro_3_N_sf"/>
</dbReference>
<comment type="similarity">
    <text evidence="2">Belongs to the glycosyl hydrolase 3 family.</text>
</comment>
<evidence type="ECO:0000259" key="7">
    <source>
        <dbReference type="SMART" id="SM01217"/>
    </source>
</evidence>
<dbReference type="InterPro" id="IPR001764">
    <property type="entry name" value="Glyco_hydro_3_N"/>
</dbReference>
<evidence type="ECO:0000256" key="3">
    <source>
        <dbReference type="ARBA" id="ARBA00012744"/>
    </source>
</evidence>
<accession>A0A7V2ZI21</accession>
<comment type="catalytic activity">
    <reaction evidence="1">
        <text>Hydrolysis of terminal, non-reducing beta-D-glucosyl residues with release of beta-D-glucose.</text>
        <dbReference type="EC" id="3.2.1.21"/>
    </reaction>
</comment>
<evidence type="ECO:0000256" key="2">
    <source>
        <dbReference type="ARBA" id="ARBA00005336"/>
    </source>
</evidence>
<dbReference type="PANTHER" id="PTHR30620">
    <property type="entry name" value="PERIPLASMIC BETA-GLUCOSIDASE-RELATED"/>
    <property type="match status" value="1"/>
</dbReference>
<dbReference type="SUPFAM" id="SSF51445">
    <property type="entry name" value="(Trans)glycosidases"/>
    <property type="match status" value="1"/>
</dbReference>
<sequence length="745" mass="83571">MKLTTLLLGLLMLIINNIEIQSQKDDAKIEKRVKELLSKMTLEEKVGQMTQVTIQAVSKKQGTKNQHHELDDAKLEEAILKYHVGSILNVYDVAHEAEYWHEVITKIQDIAQKTRLKIPVIYGIDAIHGATYTKGATLFPQSLAIASTWNKDIARNIGEITSIETRASGIPWNFYPVLDLGRQPLWPRLWETFGEDVFLASQLGTEYIKGAQGDDISKPDKLATCLKHYVGYSFPINGLDRTPAWISERMLREYFLPTFEAGILAGSPTIMVNSAEVDGIPGHANYHLLTEILRDELKFNGLVVSDWEDVKRLYTRDRIASSPKEAVRIAVMAGIDMSMVPYDFSFYDLLLELVKEGKVPMKRIDEAVSRILRVKFQLGLFENPYPDKELIKNIATKEHTNANLNAAQESIILAKNEDDFLPLKRDKKVFVTGPTANMLSPLNGGWTITWQGNEESLYPQEKNTILEAIKSKVGEANVKYMEGCSFDADINSNEAYMEAVNSDVIVLCLGEPAYCETPGNIYDLTLPKAQIDYATKLLNSGKPVVLVLVEGRPRVITEIAKEVKSILIAFLPGMEGGNAIADLLYGDANPSGKLPITYPKSPNGITLYDYKPLESFDSNKYDPLFPFGHGLSYTKFSYNNLKLSSDKIKMNDKLIVSVDVENVGKLKGKEVVQLYLTDLYGSVSRPNKQLKGFEKIELNPGERKTVTFTIDKSHLSFIGIDNKRIVEPGEFIITVGELKKHFFVE</sequence>
<dbReference type="Pfam" id="PF01915">
    <property type="entry name" value="Glyco_hydro_3_C"/>
    <property type="match status" value="1"/>
</dbReference>
<dbReference type="EC" id="3.2.1.21" evidence="3"/>
<dbReference type="Pfam" id="PF00933">
    <property type="entry name" value="Glyco_hydro_3"/>
    <property type="match status" value="1"/>
</dbReference>
<dbReference type="InterPro" id="IPR017853">
    <property type="entry name" value="GH"/>
</dbReference>
<keyword evidence="4" id="KW-0732">Signal</keyword>
<dbReference type="Gene3D" id="3.40.50.1700">
    <property type="entry name" value="Glycoside hydrolase family 3 C-terminal domain"/>
    <property type="match status" value="1"/>
</dbReference>
<dbReference type="InterPro" id="IPR036881">
    <property type="entry name" value="Glyco_hydro_3_C_sf"/>
</dbReference>
<dbReference type="FunFam" id="2.60.40.10:FF:000495">
    <property type="entry name" value="Periplasmic beta-glucosidase"/>
    <property type="match status" value="1"/>
</dbReference>
<evidence type="ECO:0000256" key="1">
    <source>
        <dbReference type="ARBA" id="ARBA00000448"/>
    </source>
</evidence>
<organism evidence="8">
    <name type="scientific">Ignavibacterium album</name>
    <dbReference type="NCBI Taxonomy" id="591197"/>
    <lineage>
        <taxon>Bacteria</taxon>
        <taxon>Pseudomonadati</taxon>
        <taxon>Ignavibacteriota</taxon>
        <taxon>Ignavibacteria</taxon>
        <taxon>Ignavibacteriales</taxon>
        <taxon>Ignavibacteriaceae</taxon>
        <taxon>Ignavibacterium</taxon>
    </lineage>
</organism>
<dbReference type="InterPro" id="IPR026891">
    <property type="entry name" value="Fn3-like"/>
</dbReference>
<name>A0A7V2ZI21_9BACT</name>
<dbReference type="InterPro" id="IPR002772">
    <property type="entry name" value="Glyco_hydro_3_C"/>
</dbReference>
<dbReference type="EMBL" id="DSUJ01000008">
    <property type="protein sequence ID" value="HFI90356.1"/>
    <property type="molecule type" value="Genomic_DNA"/>
</dbReference>
<evidence type="ECO:0000256" key="4">
    <source>
        <dbReference type="ARBA" id="ARBA00022729"/>
    </source>
</evidence>
<evidence type="ECO:0000256" key="6">
    <source>
        <dbReference type="ARBA" id="ARBA00023295"/>
    </source>
</evidence>
<reference evidence="8" key="1">
    <citation type="journal article" date="2020" name="mSystems">
        <title>Genome- and Community-Level Interaction Insights into Carbon Utilization and Element Cycling Functions of Hydrothermarchaeota in Hydrothermal Sediment.</title>
        <authorList>
            <person name="Zhou Z."/>
            <person name="Liu Y."/>
            <person name="Xu W."/>
            <person name="Pan J."/>
            <person name="Luo Z.H."/>
            <person name="Li M."/>
        </authorList>
    </citation>
    <scope>NUCLEOTIDE SEQUENCE [LARGE SCALE GENOMIC DNA]</scope>
    <source>
        <strain evidence="8">SpSt-479</strain>
    </source>
</reference>
<comment type="caution">
    <text evidence="8">The sequence shown here is derived from an EMBL/GenBank/DDBJ whole genome shotgun (WGS) entry which is preliminary data.</text>
</comment>
<dbReference type="AlphaFoldDB" id="A0A7V2ZI21"/>
<gene>
    <name evidence="8" type="ORF">ENS31_02370</name>
</gene>
<dbReference type="Gene3D" id="2.60.40.10">
    <property type="entry name" value="Immunoglobulins"/>
    <property type="match status" value="1"/>
</dbReference>
<dbReference type="GO" id="GO:0008422">
    <property type="term" value="F:beta-glucosidase activity"/>
    <property type="evidence" value="ECO:0007669"/>
    <property type="project" value="UniProtKB-EC"/>
</dbReference>
<dbReference type="SUPFAM" id="SSF52279">
    <property type="entry name" value="Beta-D-glucan exohydrolase, C-terminal domain"/>
    <property type="match status" value="1"/>
</dbReference>
<keyword evidence="6" id="KW-0326">Glycosidase</keyword>
<dbReference type="InterPro" id="IPR013783">
    <property type="entry name" value="Ig-like_fold"/>
</dbReference>
<dbReference type="InterPro" id="IPR051915">
    <property type="entry name" value="Cellulose_Degrad_GH3"/>
</dbReference>
<dbReference type="FunFam" id="3.20.20.300:FF:000007">
    <property type="entry name" value="Lysosomal beta glucosidase"/>
    <property type="match status" value="1"/>
</dbReference>
<evidence type="ECO:0000313" key="8">
    <source>
        <dbReference type="EMBL" id="HFI90356.1"/>
    </source>
</evidence>
<dbReference type="Pfam" id="PF14310">
    <property type="entry name" value="Fn3-like"/>
    <property type="match status" value="1"/>
</dbReference>
<dbReference type="SMART" id="SM01217">
    <property type="entry name" value="Fn3_like"/>
    <property type="match status" value="1"/>
</dbReference>
<feature type="domain" description="Fibronectin type III-like" evidence="7">
    <location>
        <begin position="670"/>
        <end position="739"/>
    </location>
</feature>
<dbReference type="Gene3D" id="3.20.20.300">
    <property type="entry name" value="Glycoside hydrolase, family 3, N-terminal domain"/>
    <property type="match status" value="1"/>
</dbReference>
<dbReference type="PANTHER" id="PTHR30620:SF16">
    <property type="entry name" value="LYSOSOMAL BETA GLUCOSIDASE"/>
    <property type="match status" value="1"/>
</dbReference>
<dbReference type="PRINTS" id="PR00133">
    <property type="entry name" value="GLHYDRLASE3"/>
</dbReference>
<protein>
    <recommendedName>
        <fullName evidence="3">beta-glucosidase</fullName>
        <ecNumber evidence="3">3.2.1.21</ecNumber>
    </recommendedName>
</protein>
<dbReference type="GO" id="GO:0009251">
    <property type="term" value="P:glucan catabolic process"/>
    <property type="evidence" value="ECO:0007669"/>
    <property type="project" value="TreeGrafter"/>
</dbReference>
<proteinExistence type="inferred from homology"/>
<evidence type="ECO:0000256" key="5">
    <source>
        <dbReference type="ARBA" id="ARBA00022801"/>
    </source>
</evidence>
<keyword evidence="5" id="KW-0378">Hydrolase</keyword>